<dbReference type="InterPro" id="IPR017734">
    <property type="entry name" value="T6SS_SciN"/>
</dbReference>
<keyword evidence="1" id="KW-0449">Lipoprotein</keyword>
<proteinExistence type="predicted"/>
<protein>
    <submittedName>
        <fullName evidence="1">Type VI secretion lipoprotein, VC_A0113 family</fullName>
    </submittedName>
</protein>
<evidence type="ECO:0000313" key="1">
    <source>
        <dbReference type="EMBL" id="AEX50496.1"/>
    </source>
</evidence>
<dbReference type="EMBL" id="CP003244">
    <property type="protein sequence ID" value="AEX50496.1"/>
    <property type="molecule type" value="Genomic_DNA"/>
</dbReference>
<accession>H2ITP4</accession>
<dbReference type="HOGENOM" id="CLU_092347_0_1_6"/>
<reference evidence="2" key="2">
    <citation type="submission" date="2012-01" db="EMBL/GenBank/DDBJ databases">
        <title>Complete sequence of chromosome of Rahnella aquatilis CIP 78.65.</title>
        <authorList>
            <person name="Lucas S."/>
            <person name="Han J."/>
            <person name="Lapidus A."/>
            <person name="Cheng J.-F."/>
            <person name="Goodwin L."/>
            <person name="Pitluck S."/>
            <person name="Peters L."/>
            <person name="Ovchinnikova G."/>
            <person name="Held B."/>
            <person name="Detter J.C."/>
            <person name="Han C."/>
            <person name="Tapia R."/>
            <person name="Land M."/>
            <person name="Hauser L."/>
            <person name="Kyrpides N."/>
            <person name="Ivanova N."/>
            <person name="Pagani I."/>
            <person name="Sobecky P."/>
            <person name="Martinez R."/>
            <person name="Woyke T."/>
        </authorList>
    </citation>
    <scope>NUCLEOTIDE SEQUENCE [LARGE SCALE GENOMIC DNA]</scope>
    <source>
        <strain evidence="2">ATCC 33071 / DSM 4594 / JCM 1683 / NBRC 105701 / NCIMB 13365 / CIP 78.65</strain>
    </source>
</reference>
<dbReference type="Gene3D" id="2.60.40.4150">
    <property type="entry name" value="Type VI secretion system, lipoprotein SciN"/>
    <property type="match status" value="1"/>
</dbReference>
<reference evidence="1 2" key="1">
    <citation type="journal article" date="2012" name="J. Bacteriol.">
        <title>Complete Genome Sequence of Rahnella aquatilis CIP 78.65.</title>
        <authorList>
            <person name="Martinez R.J."/>
            <person name="Bruce D."/>
            <person name="Detter C."/>
            <person name="Goodwin L.A."/>
            <person name="Han J."/>
            <person name="Han C.S."/>
            <person name="Held B."/>
            <person name="Land M.L."/>
            <person name="Mikhailova N."/>
            <person name="Nolan M."/>
            <person name="Pennacchio L."/>
            <person name="Pitluck S."/>
            <person name="Tapia R."/>
            <person name="Woyke T."/>
            <person name="Sobecky P.A."/>
        </authorList>
    </citation>
    <scope>NUCLEOTIDE SEQUENCE [LARGE SCALE GENOMIC DNA]</scope>
    <source>
        <strain evidence="2">ATCC 33071 / DSM 4594 / JCM 1683 / NBRC 105701 / NCIMB 13365 / CIP 78.65</strain>
    </source>
</reference>
<dbReference type="Pfam" id="PF12790">
    <property type="entry name" value="T6SS-SciN"/>
    <property type="match status" value="1"/>
</dbReference>
<evidence type="ECO:0000313" key="2">
    <source>
        <dbReference type="Proteomes" id="UP000009010"/>
    </source>
</evidence>
<dbReference type="STRING" id="745277.Rahaq2_0569"/>
<dbReference type="KEGG" id="raq:Rahaq2_0569"/>
<dbReference type="PANTHER" id="PTHR37625">
    <property type="entry name" value="OUTER MEMBRANE LIPOPROTEIN-RELATED"/>
    <property type="match status" value="1"/>
</dbReference>
<gene>
    <name evidence="1" type="ordered locus">Rahaq2_0569</name>
</gene>
<dbReference type="eggNOG" id="COG3521">
    <property type="taxonomic scope" value="Bacteria"/>
</dbReference>
<dbReference type="InterPro" id="IPR038706">
    <property type="entry name" value="Type_VI_SciN-like_sf"/>
</dbReference>
<dbReference type="AlphaFoldDB" id="H2ITP4"/>
<dbReference type="PANTHER" id="PTHR37625:SF4">
    <property type="entry name" value="OUTER MEMBRANE LIPOPROTEIN"/>
    <property type="match status" value="1"/>
</dbReference>
<dbReference type="NCBIfam" id="TIGR03352">
    <property type="entry name" value="VI_chp_3"/>
    <property type="match status" value="1"/>
</dbReference>
<dbReference type="RefSeq" id="WP_014333753.1">
    <property type="nucleotide sequence ID" value="NC_016818.1"/>
</dbReference>
<dbReference type="OrthoDB" id="7021080at2"/>
<organism evidence="1 2">
    <name type="scientific">Rahnella aquatilis (strain ATCC 33071 / DSM 4594 / JCM 1683 / NBRC 105701 / NCIMB 13365 / CIP 78.65)</name>
    <dbReference type="NCBI Taxonomy" id="745277"/>
    <lineage>
        <taxon>Bacteria</taxon>
        <taxon>Pseudomonadati</taxon>
        <taxon>Pseudomonadota</taxon>
        <taxon>Gammaproteobacteria</taxon>
        <taxon>Enterobacterales</taxon>
        <taxon>Yersiniaceae</taxon>
        <taxon>Rahnella</taxon>
    </lineage>
</organism>
<dbReference type="Proteomes" id="UP000009010">
    <property type="component" value="Chromosome"/>
</dbReference>
<name>H2ITP4_RAHAC</name>
<sequence length="179" mass="19949">MSAFNSLWRYPAVVTLVFLSGLTGGCGLTQSISDGTSAMTQAIFYKQIKTLKLDFIARASVNPDEEGASLATDVWIYQLKDRKIFDQTDYQTLLTQASTVLKDDILAGKDIRVRPDGGATLNMPIEKEAMYVAVVAHFRTPDLQKDSWRLVLQREELIPDAPLKIILEGNVLQLQAEKE</sequence>
<dbReference type="PATRIC" id="fig|745277.3.peg.538"/>
<keyword evidence="2" id="KW-1185">Reference proteome</keyword>